<sequence>MTREGADVAPAAPTPPTPPGGSAPGGHHDVPAEPSRAGLPRVLQDEVGGSMAGRVRRGVAWTAGSRLVVQVMQVGATAVLARLLSPADYGLAALVAVVTGFAAILVDLGIPAAVIQRRGIDDRYLSTAFWLNFGVGLVMAGLVCAAAVPVAAFFDEPQLVGLVMLSSLTLVLSLNAVHVAVLQRALQFGRIGRMTLLTTSVGIVVSIAAAAAGLGPVSLVLGPIAERLTSVIQVQAAVRWLPRARPSREAARDIWRFGRGITGFNVVNYWVGSADRVVIGRLVTVTALGYYNRASNLMQLPIQQTTRALVGVFYPALSAMAEDLPRLRSAWLRLVRAAWIVGVPVAVGLGLTAPALVGVIYGDQWDAVAPLLAVLSIGIPFLLITSTTAPVFQALGRTGLQFRLGLVNAVVALVALGVGVQWGVMGVAVAWVVRTVLAAAVTLVPLLRLVQVGGGTLVAALWRAATAGALMGAGVWGVVVTTDGMPVPLALTLQVAAGVLVYGAFAWLLERDTVRELLGRASRRTKAAPPASAPTEENR</sequence>
<feature type="transmembrane region" description="Helical" evidence="8">
    <location>
        <begin position="367"/>
        <end position="392"/>
    </location>
</feature>
<evidence type="ECO:0000256" key="3">
    <source>
        <dbReference type="ARBA" id="ARBA00022475"/>
    </source>
</evidence>
<keyword evidence="6 8" id="KW-0472">Membrane</keyword>
<reference evidence="9 10" key="2">
    <citation type="journal article" date="2015" name="Stand. Genomic Sci.">
        <title>Draft genome sequence of Cellulomonas carbonis T26(T) and comparative analysis of six Cellulomonas genomes.</title>
        <authorList>
            <person name="Zhuang W."/>
            <person name="Zhang S."/>
            <person name="Xia X."/>
            <person name="Wang G."/>
        </authorList>
    </citation>
    <scope>NUCLEOTIDE SEQUENCE [LARGE SCALE GENOMIC DNA]</scope>
    <source>
        <strain evidence="9 10">T26</strain>
    </source>
</reference>
<feature type="transmembrane region" description="Helical" evidence="8">
    <location>
        <begin position="428"/>
        <end position="450"/>
    </location>
</feature>
<evidence type="ECO:0000256" key="7">
    <source>
        <dbReference type="SAM" id="MobiDB-lite"/>
    </source>
</evidence>
<gene>
    <name evidence="9" type="ORF">N868_15760</name>
</gene>
<feature type="region of interest" description="Disordered" evidence="7">
    <location>
        <begin position="1"/>
        <end position="36"/>
    </location>
</feature>
<feature type="transmembrane region" description="Helical" evidence="8">
    <location>
        <begin position="160"/>
        <end position="182"/>
    </location>
</feature>
<evidence type="ECO:0000256" key="5">
    <source>
        <dbReference type="ARBA" id="ARBA00022989"/>
    </source>
</evidence>
<keyword evidence="5 8" id="KW-1133">Transmembrane helix</keyword>
<feature type="transmembrane region" description="Helical" evidence="8">
    <location>
        <begin position="457"/>
        <end position="479"/>
    </location>
</feature>
<keyword evidence="10" id="KW-1185">Reference proteome</keyword>
<evidence type="ECO:0000313" key="9">
    <source>
        <dbReference type="EMBL" id="KGM10306.1"/>
    </source>
</evidence>
<name>A0A0A0BQR5_9CELL</name>
<comment type="subcellular location">
    <subcellularLocation>
        <location evidence="1">Cell membrane</location>
        <topology evidence="1">Multi-pass membrane protein</topology>
    </subcellularLocation>
</comment>
<dbReference type="InterPro" id="IPR050833">
    <property type="entry name" value="Poly_Biosynth_Transport"/>
</dbReference>
<feature type="transmembrane region" description="Helical" evidence="8">
    <location>
        <begin position="194"/>
        <end position="214"/>
    </location>
</feature>
<keyword evidence="3" id="KW-1003">Cell membrane</keyword>
<dbReference type="CDD" id="cd13127">
    <property type="entry name" value="MATE_tuaB_like"/>
    <property type="match status" value="1"/>
</dbReference>
<feature type="transmembrane region" description="Helical" evidence="8">
    <location>
        <begin position="91"/>
        <end position="115"/>
    </location>
</feature>
<evidence type="ECO:0000256" key="1">
    <source>
        <dbReference type="ARBA" id="ARBA00004651"/>
    </source>
</evidence>
<feature type="transmembrane region" description="Helical" evidence="8">
    <location>
        <begin position="404"/>
        <end position="422"/>
    </location>
</feature>
<dbReference type="Proteomes" id="UP000029839">
    <property type="component" value="Unassembled WGS sequence"/>
</dbReference>
<evidence type="ECO:0000313" key="10">
    <source>
        <dbReference type="Proteomes" id="UP000029839"/>
    </source>
</evidence>
<comment type="caution">
    <text evidence="9">The sequence shown here is derived from an EMBL/GenBank/DDBJ whole genome shotgun (WGS) entry which is preliminary data.</text>
</comment>
<dbReference type="PANTHER" id="PTHR30250:SF10">
    <property type="entry name" value="LIPOPOLYSACCHARIDE BIOSYNTHESIS PROTEIN WZXC"/>
    <property type="match status" value="1"/>
</dbReference>
<keyword evidence="4 8" id="KW-0812">Transmembrane</keyword>
<dbReference type="OrthoDB" id="9770347at2"/>
<evidence type="ECO:0000256" key="4">
    <source>
        <dbReference type="ARBA" id="ARBA00022692"/>
    </source>
</evidence>
<dbReference type="PANTHER" id="PTHR30250">
    <property type="entry name" value="PST FAMILY PREDICTED COLANIC ACID TRANSPORTER"/>
    <property type="match status" value="1"/>
</dbReference>
<feature type="transmembrane region" description="Helical" evidence="8">
    <location>
        <begin position="127"/>
        <end position="154"/>
    </location>
</feature>
<dbReference type="AlphaFoldDB" id="A0A0A0BQR5"/>
<dbReference type="GO" id="GO:0005886">
    <property type="term" value="C:plasma membrane"/>
    <property type="evidence" value="ECO:0007669"/>
    <property type="project" value="UniProtKB-SubCell"/>
</dbReference>
<reference evidence="9 10" key="1">
    <citation type="submission" date="2013-08" db="EMBL/GenBank/DDBJ databases">
        <title>Genome sequencing of Cellulomonas carbonis T26.</title>
        <authorList>
            <person name="Chen F."/>
            <person name="Li Y."/>
            <person name="Wang G."/>
        </authorList>
    </citation>
    <scope>NUCLEOTIDE SEQUENCE [LARGE SCALE GENOMIC DNA]</scope>
    <source>
        <strain evidence="9 10">T26</strain>
    </source>
</reference>
<accession>A0A0A0BQR5</accession>
<comment type="similarity">
    <text evidence="2">Belongs to the polysaccharide synthase family.</text>
</comment>
<dbReference type="RefSeq" id="WP_043607351.1">
    <property type="nucleotide sequence ID" value="NZ_AXCY01000055.1"/>
</dbReference>
<organism evidence="9 10">
    <name type="scientific">Cellulomonas carbonis T26</name>
    <dbReference type="NCBI Taxonomy" id="947969"/>
    <lineage>
        <taxon>Bacteria</taxon>
        <taxon>Bacillati</taxon>
        <taxon>Actinomycetota</taxon>
        <taxon>Actinomycetes</taxon>
        <taxon>Micrococcales</taxon>
        <taxon>Cellulomonadaceae</taxon>
        <taxon>Cellulomonas</taxon>
    </lineage>
</organism>
<dbReference type="EMBL" id="AXCY01000055">
    <property type="protein sequence ID" value="KGM10306.1"/>
    <property type="molecule type" value="Genomic_DNA"/>
</dbReference>
<feature type="transmembrane region" description="Helical" evidence="8">
    <location>
        <begin position="337"/>
        <end position="361"/>
    </location>
</feature>
<proteinExistence type="inferred from homology"/>
<evidence type="ECO:0000256" key="8">
    <source>
        <dbReference type="SAM" id="Phobius"/>
    </source>
</evidence>
<evidence type="ECO:0000256" key="2">
    <source>
        <dbReference type="ARBA" id="ARBA00007430"/>
    </source>
</evidence>
<evidence type="ECO:0000256" key="6">
    <source>
        <dbReference type="ARBA" id="ARBA00023136"/>
    </source>
</evidence>
<dbReference type="Pfam" id="PF13440">
    <property type="entry name" value="Polysacc_synt_3"/>
    <property type="match status" value="1"/>
</dbReference>
<protein>
    <submittedName>
        <fullName evidence="9">Uncharacterized protein</fullName>
    </submittedName>
</protein>
<feature type="compositionally biased region" description="Pro residues" evidence="7">
    <location>
        <begin position="12"/>
        <end position="21"/>
    </location>
</feature>
<feature type="transmembrane region" description="Helical" evidence="8">
    <location>
        <begin position="491"/>
        <end position="509"/>
    </location>
</feature>